<comment type="caution">
    <text evidence="2">The sequence shown here is derived from an EMBL/GenBank/DDBJ whole genome shotgun (WGS) entry which is preliminary data.</text>
</comment>
<dbReference type="Proteomes" id="UP000060630">
    <property type="component" value="Unassembled WGS sequence"/>
</dbReference>
<dbReference type="InterPro" id="IPR036388">
    <property type="entry name" value="WH-like_DNA-bd_sf"/>
</dbReference>
<dbReference type="GO" id="GO:0004803">
    <property type="term" value="F:transposase activity"/>
    <property type="evidence" value="ECO:0007669"/>
    <property type="project" value="InterPro"/>
</dbReference>
<evidence type="ECO:0000313" key="3">
    <source>
        <dbReference type="EMBL" id="KWZ58718.1"/>
    </source>
</evidence>
<evidence type="ECO:0000313" key="4">
    <source>
        <dbReference type="Proteomes" id="UP000060630"/>
    </source>
</evidence>
<evidence type="ECO:0000256" key="1">
    <source>
        <dbReference type="SAM" id="MobiDB-lite"/>
    </source>
</evidence>
<dbReference type="Gene3D" id="1.10.10.10">
    <property type="entry name" value="Winged helix-like DNA-binding domain superfamily/Winged helix DNA-binding domain"/>
    <property type="match status" value="1"/>
</dbReference>
<dbReference type="AlphaFoldDB" id="A0A106PXB8"/>
<proteinExistence type="predicted"/>
<evidence type="ECO:0000313" key="5">
    <source>
        <dbReference type="Proteomes" id="UP000070119"/>
    </source>
</evidence>
<organism evidence="2 4">
    <name type="scientific">Burkholderia ubonensis</name>
    <dbReference type="NCBI Taxonomy" id="101571"/>
    <lineage>
        <taxon>Bacteria</taxon>
        <taxon>Pseudomonadati</taxon>
        <taxon>Pseudomonadota</taxon>
        <taxon>Betaproteobacteria</taxon>
        <taxon>Burkholderiales</taxon>
        <taxon>Burkholderiaceae</taxon>
        <taxon>Burkholderia</taxon>
        <taxon>Burkholderia cepacia complex</taxon>
    </lineage>
</organism>
<accession>A0A106PXB8</accession>
<evidence type="ECO:0000313" key="2">
    <source>
        <dbReference type="EMBL" id="KWA76068.1"/>
    </source>
</evidence>
<dbReference type="SUPFAM" id="SSF48295">
    <property type="entry name" value="TrpR-like"/>
    <property type="match status" value="1"/>
</dbReference>
<dbReference type="RefSeq" id="WP_060183203.1">
    <property type="nucleotide sequence ID" value="NZ_LNJU01000002.1"/>
</dbReference>
<dbReference type="InterPro" id="IPR010921">
    <property type="entry name" value="Trp_repressor/repl_initiator"/>
</dbReference>
<protein>
    <submittedName>
        <fullName evidence="2">Transposase</fullName>
    </submittedName>
</protein>
<dbReference type="Pfam" id="PF01527">
    <property type="entry name" value="HTH_Tnp_1"/>
    <property type="match status" value="1"/>
</dbReference>
<dbReference type="EMBL" id="LPHD01000164">
    <property type="protein sequence ID" value="KWA76068.1"/>
    <property type="molecule type" value="Genomic_DNA"/>
</dbReference>
<name>A0A106PXB8_9BURK</name>
<sequence length="176" mass="18859">MADKDSELRVVRQNSDGRRRYDEKDKRALVEAALRPGVSVARLAQEHGINANLLRKWISKYLLEREKGLVPASQHNDADGCDLPPAVEVIDGVAIDLPGSRKRISTTAPPSAFVPVVSAPSLTSTTPPSASMTLALHVRLSNGVELELGKAIATVDELTTLVQILGRMPCSGSTKA</sequence>
<dbReference type="Proteomes" id="UP000070119">
    <property type="component" value="Unassembled WGS sequence"/>
</dbReference>
<feature type="region of interest" description="Disordered" evidence="1">
    <location>
        <begin position="1"/>
        <end position="24"/>
    </location>
</feature>
<dbReference type="InterPro" id="IPR002514">
    <property type="entry name" value="Transposase_8"/>
</dbReference>
<gene>
    <name evidence="3" type="ORF">WK57_16555</name>
    <name evidence="2" type="ORF">WL29_35665</name>
</gene>
<dbReference type="GO" id="GO:0043565">
    <property type="term" value="F:sequence-specific DNA binding"/>
    <property type="evidence" value="ECO:0007669"/>
    <property type="project" value="InterPro"/>
</dbReference>
<dbReference type="GO" id="GO:0006313">
    <property type="term" value="P:DNA transposition"/>
    <property type="evidence" value="ECO:0007669"/>
    <property type="project" value="InterPro"/>
</dbReference>
<reference evidence="2 4" key="1">
    <citation type="submission" date="2015-11" db="EMBL/GenBank/DDBJ databases">
        <title>Expanding the genomic diversity of Burkholderia species for the development of highly accurate diagnostics.</title>
        <authorList>
            <person name="Sahl J."/>
            <person name="Keim P."/>
            <person name="Wagner D."/>
        </authorList>
    </citation>
    <scope>NUCLEOTIDE SEQUENCE [LARGE SCALE GENOMIC DNA]</scope>
    <source>
        <strain evidence="2 4">MSMB2087WGS</strain>
    </source>
</reference>
<dbReference type="EMBL" id="LNJU01000002">
    <property type="protein sequence ID" value="KWZ58718.1"/>
    <property type="molecule type" value="Genomic_DNA"/>
</dbReference>
<reference evidence="3 5" key="2">
    <citation type="submission" date="2015-11" db="EMBL/GenBank/DDBJ databases">
        <authorList>
            <person name="Sahl J."/>
            <person name="Wagner D."/>
            <person name="Keim P."/>
        </authorList>
    </citation>
    <scope>NUCLEOTIDE SEQUENCE [LARGE SCALE GENOMIC DNA]</scope>
    <source>
        <strain evidence="3 5">MSMB1157</strain>
    </source>
</reference>